<dbReference type="Pfam" id="PF01609">
    <property type="entry name" value="DDE_Tnp_1"/>
    <property type="match status" value="1"/>
</dbReference>
<name>A0A9X7GQC9_BACCE</name>
<dbReference type="InterPro" id="IPR032806">
    <property type="entry name" value="YbfD_N"/>
</dbReference>
<dbReference type="Proteomes" id="UP000223834">
    <property type="component" value="Unassembled WGS sequence"/>
</dbReference>
<dbReference type="PANTHER" id="PTHR30298:SF0">
    <property type="entry name" value="PROTEIN YBFL-RELATED"/>
    <property type="match status" value="1"/>
</dbReference>
<protein>
    <submittedName>
        <fullName evidence="3">ISAs1 family transposase</fullName>
    </submittedName>
</protein>
<dbReference type="AlphaFoldDB" id="A0A9X7GQC9"/>
<dbReference type="GO" id="GO:0003677">
    <property type="term" value="F:DNA binding"/>
    <property type="evidence" value="ECO:0007669"/>
    <property type="project" value="InterPro"/>
</dbReference>
<feature type="domain" description="H repeat-associated protein N-terminal" evidence="2">
    <location>
        <begin position="9"/>
        <end position="90"/>
    </location>
</feature>
<feature type="domain" description="Transposase IS4-like" evidence="1">
    <location>
        <begin position="109"/>
        <end position="337"/>
    </location>
</feature>
<dbReference type="PANTHER" id="PTHR30298">
    <property type="entry name" value="H REPEAT-ASSOCIATED PREDICTED TRANSPOSASE"/>
    <property type="match status" value="1"/>
</dbReference>
<sequence>MKHFMETIQMEDPRQQHKVKHTLQDVIGLVLIATLAGVDTLVDIEFFGECHAETLAKYLSFPNGMPSHDTIGRVLQLVDPTYLYELQTNWNQFFIQTNDPNMNKIINIDGNTMRGNASKDQKANHILSAWSKADGVCFGQVTVNDKSNEITAIPKLLDTLHLEKMIVTLDAMGTQTDIASNIIQKKADYVLAIKENHKLLYQDITDYFRHTPFLQEMKQGKKGYISTIEKSHSQIEKRYYYQTDDISWLEAKAKWKDVKSIGMVEKVMEKDDEICVERRYYISSLQTDAALFAKAVRGHWDIEVMHWYLDVLFKEDSHKVLHKTAAMNLNVLRKIALAILKKWTPNIRKKVTSMRQKRVLLSMALHKFLPSILNM</sequence>
<dbReference type="InterPro" id="IPR002559">
    <property type="entry name" value="Transposase_11"/>
</dbReference>
<evidence type="ECO:0000259" key="1">
    <source>
        <dbReference type="Pfam" id="PF01609"/>
    </source>
</evidence>
<gene>
    <name evidence="3" type="ORF">CN980_11295</name>
</gene>
<dbReference type="EMBL" id="NUIQ01000100">
    <property type="protein sequence ID" value="PGO77631.1"/>
    <property type="molecule type" value="Genomic_DNA"/>
</dbReference>
<reference evidence="3 4" key="1">
    <citation type="submission" date="2017-09" db="EMBL/GenBank/DDBJ databases">
        <title>Large-scale bioinformatics analysis of Bacillus genomes uncovers conserved roles of natural products in bacterial physiology.</title>
        <authorList>
            <consortium name="Agbiome Team Llc"/>
            <person name="Bleich R.M."/>
            <person name="Grubbs K.J."/>
            <person name="Santa Maria K.C."/>
            <person name="Allen S.E."/>
            <person name="Farag S."/>
            <person name="Shank E.A."/>
            <person name="Bowers A."/>
        </authorList>
    </citation>
    <scope>NUCLEOTIDE SEQUENCE [LARGE SCALE GENOMIC DNA]</scope>
    <source>
        <strain evidence="3 4">AFS049141</strain>
    </source>
</reference>
<organism evidence="3 4">
    <name type="scientific">Bacillus cereus</name>
    <dbReference type="NCBI Taxonomy" id="1396"/>
    <lineage>
        <taxon>Bacteria</taxon>
        <taxon>Bacillati</taxon>
        <taxon>Bacillota</taxon>
        <taxon>Bacilli</taxon>
        <taxon>Bacillales</taxon>
        <taxon>Bacillaceae</taxon>
        <taxon>Bacillus</taxon>
        <taxon>Bacillus cereus group</taxon>
    </lineage>
</organism>
<accession>A0A9X7GQC9</accession>
<dbReference type="NCBIfam" id="NF033564">
    <property type="entry name" value="transpos_ISAs1"/>
    <property type="match status" value="1"/>
</dbReference>
<dbReference type="InterPro" id="IPR051698">
    <property type="entry name" value="Transposase_11-like"/>
</dbReference>
<dbReference type="GO" id="GO:0004803">
    <property type="term" value="F:transposase activity"/>
    <property type="evidence" value="ECO:0007669"/>
    <property type="project" value="InterPro"/>
</dbReference>
<evidence type="ECO:0000313" key="4">
    <source>
        <dbReference type="Proteomes" id="UP000223834"/>
    </source>
</evidence>
<dbReference type="RefSeq" id="WP_098771067.1">
    <property type="nucleotide sequence ID" value="NZ_NUIQ01000100.1"/>
</dbReference>
<evidence type="ECO:0000313" key="3">
    <source>
        <dbReference type="EMBL" id="PGO77631.1"/>
    </source>
</evidence>
<dbReference type="GO" id="GO:0006313">
    <property type="term" value="P:DNA transposition"/>
    <property type="evidence" value="ECO:0007669"/>
    <property type="project" value="InterPro"/>
</dbReference>
<dbReference type="Pfam" id="PF13808">
    <property type="entry name" value="DDE_Tnp_1_assoc"/>
    <property type="match status" value="1"/>
</dbReference>
<evidence type="ECO:0000259" key="2">
    <source>
        <dbReference type="Pfam" id="PF13808"/>
    </source>
</evidence>
<dbReference type="InterPro" id="IPR047647">
    <property type="entry name" value="ISAs1_transpos"/>
</dbReference>
<comment type="caution">
    <text evidence="3">The sequence shown here is derived from an EMBL/GenBank/DDBJ whole genome shotgun (WGS) entry which is preliminary data.</text>
</comment>
<proteinExistence type="predicted"/>